<evidence type="ECO:0000256" key="1">
    <source>
        <dbReference type="SAM" id="MobiDB-lite"/>
    </source>
</evidence>
<name>V9EDU1_PHYNI</name>
<dbReference type="AlphaFoldDB" id="V9EDU1"/>
<feature type="domain" description="Tf2-1-like SH3-like" evidence="2">
    <location>
        <begin position="124"/>
        <end position="187"/>
    </location>
</feature>
<evidence type="ECO:0000313" key="4">
    <source>
        <dbReference type="Proteomes" id="UP000018721"/>
    </source>
</evidence>
<dbReference type="HOGENOM" id="CLU_046072_0_0_1"/>
<dbReference type="Proteomes" id="UP000018721">
    <property type="component" value="Unassembled WGS sequence"/>
</dbReference>
<reference evidence="3 4" key="1">
    <citation type="submission" date="2013-11" db="EMBL/GenBank/DDBJ databases">
        <title>The Genome Sequence of Phytophthora parasitica P1569.</title>
        <authorList>
            <consortium name="The Broad Institute Genomics Platform"/>
            <person name="Russ C."/>
            <person name="Tyler B."/>
            <person name="Panabieres F."/>
            <person name="Shan W."/>
            <person name="Tripathy S."/>
            <person name="Grunwald N."/>
            <person name="Machado M."/>
            <person name="Johnson C.S."/>
            <person name="Arredondo F."/>
            <person name="Hong C."/>
            <person name="Coffey M."/>
            <person name="Young S.K."/>
            <person name="Zeng Q."/>
            <person name="Gargeya S."/>
            <person name="Fitzgerald M."/>
            <person name="Abouelleil A."/>
            <person name="Alvarado L."/>
            <person name="Chapman S.B."/>
            <person name="Gainer-Dewar J."/>
            <person name="Goldberg J."/>
            <person name="Griggs A."/>
            <person name="Gujja S."/>
            <person name="Hansen M."/>
            <person name="Howarth C."/>
            <person name="Imamovic A."/>
            <person name="Ireland A."/>
            <person name="Larimer J."/>
            <person name="McCowan C."/>
            <person name="Murphy C."/>
            <person name="Pearson M."/>
            <person name="Poon T.W."/>
            <person name="Priest M."/>
            <person name="Roberts A."/>
            <person name="Saif S."/>
            <person name="Shea T."/>
            <person name="Sykes S."/>
            <person name="Wortman J."/>
            <person name="Nusbaum C."/>
            <person name="Birren B."/>
        </authorList>
    </citation>
    <scope>NUCLEOTIDE SEQUENCE [LARGE SCALE GENOMIC DNA]</scope>
    <source>
        <strain evidence="3 4">P1569</strain>
    </source>
</reference>
<protein>
    <recommendedName>
        <fullName evidence="2">Tf2-1-like SH3-like domain-containing protein</fullName>
    </recommendedName>
</protein>
<evidence type="ECO:0000259" key="2">
    <source>
        <dbReference type="Pfam" id="PF24626"/>
    </source>
</evidence>
<dbReference type="Pfam" id="PF24626">
    <property type="entry name" value="SH3_Tf2-1"/>
    <property type="match status" value="1"/>
</dbReference>
<organism evidence="3 4">
    <name type="scientific">Phytophthora nicotianae P1569</name>
    <dbReference type="NCBI Taxonomy" id="1317065"/>
    <lineage>
        <taxon>Eukaryota</taxon>
        <taxon>Sar</taxon>
        <taxon>Stramenopiles</taxon>
        <taxon>Oomycota</taxon>
        <taxon>Peronosporomycetes</taxon>
        <taxon>Peronosporales</taxon>
        <taxon>Peronosporaceae</taxon>
        <taxon>Phytophthora</taxon>
    </lineage>
</organism>
<evidence type="ECO:0000313" key="3">
    <source>
        <dbReference type="EMBL" id="ETI37345.1"/>
    </source>
</evidence>
<feature type="compositionally biased region" description="Low complexity" evidence="1">
    <location>
        <begin position="240"/>
        <end position="249"/>
    </location>
</feature>
<sequence length="417" mass="45457">EDGNRATGPTPAPSADDEQVIDETFTSSTDDERSTVETADEQCQVEQVPYRPRAQARKILATPPDPASDASSWASRTLIQPAGHLTPADTTANLAPKVNRQCPSVGKESADKRGRKIKAKFTTGERVLLSTDGIQNSAITNLGASKLASRFIGPFKITKVLGDAYKLDIPVSLRLHPTFYVRRLKKYFPATIPATPQTAEPEARRSAVPRGVRAVVSNHPIQVHVPDPALQSARDRESRAPVSSPAAPVMPIRLPQSSRGVRRLRRLLLGDVNIPLRVPELVHQCVIVLTNQDANVISATAHLPLLTLVVISTGLLTISWHTRILLEHRLAPRSNLLRDVPDVVRDYETTLAESNGRAETSVNGIEIADHELENEIVDVGVHGNVNVIENVCCQQRSHDATAESDSVEDVANISRRC</sequence>
<comment type="caution">
    <text evidence="3">The sequence shown here is derived from an EMBL/GenBank/DDBJ whole genome shotgun (WGS) entry which is preliminary data.</text>
</comment>
<proteinExistence type="predicted"/>
<gene>
    <name evidence="3" type="ORF">F443_16644</name>
</gene>
<feature type="region of interest" description="Disordered" evidence="1">
    <location>
        <begin position="230"/>
        <end position="249"/>
    </location>
</feature>
<keyword evidence="4" id="KW-1185">Reference proteome</keyword>
<dbReference type="EMBL" id="ANIZ01002920">
    <property type="protein sequence ID" value="ETI37345.1"/>
    <property type="molecule type" value="Genomic_DNA"/>
</dbReference>
<dbReference type="InterPro" id="IPR056924">
    <property type="entry name" value="SH3_Tf2-1"/>
</dbReference>
<feature type="region of interest" description="Disordered" evidence="1">
    <location>
        <begin position="1"/>
        <end position="56"/>
    </location>
</feature>
<feature type="non-terminal residue" evidence="3">
    <location>
        <position position="1"/>
    </location>
</feature>
<accession>V9EDU1</accession>